<dbReference type="GeneID" id="25275402"/>
<evidence type="ECO:0000313" key="8">
    <source>
        <dbReference type="EMBL" id="KEF62478.1"/>
    </source>
</evidence>
<feature type="domain" description="Major facilitator superfamily (MFS) profile" evidence="7">
    <location>
        <begin position="1"/>
        <end position="284"/>
    </location>
</feature>
<keyword evidence="4 6" id="KW-1133">Transmembrane helix</keyword>
<dbReference type="PROSITE" id="PS50850">
    <property type="entry name" value="MFS"/>
    <property type="match status" value="1"/>
</dbReference>
<dbReference type="InterPro" id="IPR036259">
    <property type="entry name" value="MFS_trans_sf"/>
</dbReference>
<evidence type="ECO:0000256" key="3">
    <source>
        <dbReference type="ARBA" id="ARBA00022692"/>
    </source>
</evidence>
<name>A0A072PT10_9EURO</name>
<comment type="caution">
    <text evidence="8">The sequence shown here is derived from an EMBL/GenBank/DDBJ whole genome shotgun (WGS) entry which is preliminary data.</text>
</comment>
<feature type="transmembrane region" description="Helical" evidence="6">
    <location>
        <begin position="51"/>
        <end position="69"/>
    </location>
</feature>
<accession>A0A072PT10</accession>
<dbReference type="Pfam" id="PF07690">
    <property type="entry name" value="MFS_1"/>
    <property type="match status" value="1"/>
</dbReference>
<reference evidence="8 9" key="1">
    <citation type="submission" date="2013-03" db="EMBL/GenBank/DDBJ databases">
        <title>The Genome Sequence of Exophiala aquamarina CBS 119918.</title>
        <authorList>
            <consortium name="The Broad Institute Genomics Platform"/>
            <person name="Cuomo C."/>
            <person name="de Hoog S."/>
            <person name="Gorbushina A."/>
            <person name="Walker B."/>
            <person name="Young S.K."/>
            <person name="Zeng Q."/>
            <person name="Gargeya S."/>
            <person name="Fitzgerald M."/>
            <person name="Haas B."/>
            <person name="Abouelleil A."/>
            <person name="Allen A.W."/>
            <person name="Alvarado L."/>
            <person name="Arachchi H.M."/>
            <person name="Berlin A.M."/>
            <person name="Chapman S.B."/>
            <person name="Gainer-Dewar J."/>
            <person name="Goldberg J."/>
            <person name="Griggs A."/>
            <person name="Gujja S."/>
            <person name="Hansen M."/>
            <person name="Howarth C."/>
            <person name="Imamovic A."/>
            <person name="Ireland A."/>
            <person name="Larimer J."/>
            <person name="McCowan C."/>
            <person name="Murphy C."/>
            <person name="Pearson M."/>
            <person name="Poon T.W."/>
            <person name="Priest M."/>
            <person name="Roberts A."/>
            <person name="Saif S."/>
            <person name="Shea T."/>
            <person name="Sisk P."/>
            <person name="Sykes S."/>
            <person name="Wortman J."/>
            <person name="Nusbaum C."/>
            <person name="Birren B."/>
        </authorList>
    </citation>
    <scope>NUCLEOTIDE SEQUENCE [LARGE SCALE GENOMIC DNA]</scope>
    <source>
        <strain evidence="8 9">CBS 119918</strain>
    </source>
</reference>
<evidence type="ECO:0000256" key="6">
    <source>
        <dbReference type="SAM" id="Phobius"/>
    </source>
</evidence>
<dbReference type="SUPFAM" id="SSF103473">
    <property type="entry name" value="MFS general substrate transporter"/>
    <property type="match status" value="1"/>
</dbReference>
<dbReference type="Gene3D" id="1.20.1250.20">
    <property type="entry name" value="MFS general substrate transporter like domains"/>
    <property type="match status" value="1"/>
</dbReference>
<dbReference type="InterPro" id="IPR020846">
    <property type="entry name" value="MFS_dom"/>
</dbReference>
<feature type="transmembrane region" description="Helical" evidence="6">
    <location>
        <begin position="75"/>
        <end position="95"/>
    </location>
</feature>
<dbReference type="PANTHER" id="PTHR23511">
    <property type="entry name" value="SYNAPTIC VESICLE GLYCOPROTEIN 2"/>
    <property type="match status" value="1"/>
</dbReference>
<proteinExistence type="predicted"/>
<evidence type="ECO:0000313" key="9">
    <source>
        <dbReference type="Proteomes" id="UP000027920"/>
    </source>
</evidence>
<evidence type="ECO:0000256" key="4">
    <source>
        <dbReference type="ARBA" id="ARBA00022989"/>
    </source>
</evidence>
<evidence type="ECO:0000256" key="1">
    <source>
        <dbReference type="ARBA" id="ARBA00004141"/>
    </source>
</evidence>
<dbReference type="EMBL" id="AMGV01000001">
    <property type="protein sequence ID" value="KEF62478.1"/>
    <property type="molecule type" value="Genomic_DNA"/>
</dbReference>
<dbReference type="InterPro" id="IPR011701">
    <property type="entry name" value="MFS"/>
</dbReference>
<dbReference type="GO" id="GO:0016020">
    <property type="term" value="C:membrane"/>
    <property type="evidence" value="ECO:0007669"/>
    <property type="project" value="UniProtKB-SubCell"/>
</dbReference>
<evidence type="ECO:0000256" key="2">
    <source>
        <dbReference type="ARBA" id="ARBA00022448"/>
    </source>
</evidence>
<dbReference type="GO" id="GO:0022857">
    <property type="term" value="F:transmembrane transporter activity"/>
    <property type="evidence" value="ECO:0007669"/>
    <property type="project" value="InterPro"/>
</dbReference>
<gene>
    <name evidence="8" type="ORF">A1O9_00451</name>
</gene>
<dbReference type="RefSeq" id="XP_013265068.1">
    <property type="nucleotide sequence ID" value="XM_013409614.1"/>
</dbReference>
<keyword evidence="2" id="KW-0813">Transport</keyword>
<dbReference type="VEuPathDB" id="FungiDB:A1O9_00451"/>
<feature type="transmembrane region" description="Helical" evidence="6">
    <location>
        <begin position="107"/>
        <end position="132"/>
    </location>
</feature>
<dbReference type="AlphaFoldDB" id="A0A072PT10"/>
<evidence type="ECO:0000259" key="7">
    <source>
        <dbReference type="PROSITE" id="PS50850"/>
    </source>
</evidence>
<feature type="transmembrane region" description="Helical" evidence="6">
    <location>
        <begin position="156"/>
        <end position="175"/>
    </location>
</feature>
<keyword evidence="5 6" id="KW-0472">Membrane</keyword>
<dbReference type="Proteomes" id="UP000027920">
    <property type="component" value="Unassembled WGS sequence"/>
</dbReference>
<dbReference type="OrthoDB" id="3936150at2759"/>
<feature type="transmembrane region" description="Helical" evidence="6">
    <location>
        <begin position="22"/>
        <end position="44"/>
    </location>
</feature>
<feature type="transmembrane region" description="Helical" evidence="6">
    <location>
        <begin position="247"/>
        <end position="268"/>
    </location>
</feature>
<dbReference type="HOGENOM" id="CLU_001265_52_4_1"/>
<keyword evidence="3 6" id="KW-0812">Transmembrane</keyword>
<evidence type="ECO:0000256" key="5">
    <source>
        <dbReference type="ARBA" id="ARBA00023136"/>
    </source>
</evidence>
<protein>
    <recommendedName>
        <fullName evidence="7">Major facilitator superfamily (MFS) profile domain-containing protein</fullName>
    </recommendedName>
</protein>
<organism evidence="8 9">
    <name type="scientific">Exophiala aquamarina CBS 119918</name>
    <dbReference type="NCBI Taxonomy" id="1182545"/>
    <lineage>
        <taxon>Eukaryota</taxon>
        <taxon>Fungi</taxon>
        <taxon>Dikarya</taxon>
        <taxon>Ascomycota</taxon>
        <taxon>Pezizomycotina</taxon>
        <taxon>Eurotiomycetes</taxon>
        <taxon>Chaetothyriomycetidae</taxon>
        <taxon>Chaetothyriales</taxon>
        <taxon>Herpotrichiellaceae</taxon>
        <taxon>Exophiala</taxon>
    </lineage>
</organism>
<sequence>MLIVSISVVMPQVTKQWNVERAGLITASLYTGSLVGAVLCGYFLDIIGRKLVWQGSLFVVNMFTLIAAGSPNFTALAIFIGFQTIGAGGNIAIDLTVFVECLPRRKAWLMTALALWWGVGNAVGGLMAWPLIVEFSCAPDATPATCSSNQNMGWRYQYIVIGGICLVMACIRVFFMKMEESPKWLVSHGDFEGGVAALREIARMNKKEVSLTVDDFRPLASVFLDSDSKSKYAQLGHIKALFSTKKLAISTTAISILWMCIGIAYPLFTLFLPYYLQSHGAKRG</sequence>
<dbReference type="PANTHER" id="PTHR23511:SF4">
    <property type="entry name" value="MAJOR FACILITATOR SUPERFAMILY (MFS) PROFILE DOMAIN-CONTAINING PROTEIN"/>
    <property type="match status" value="1"/>
</dbReference>
<keyword evidence="9" id="KW-1185">Reference proteome</keyword>
<comment type="subcellular location">
    <subcellularLocation>
        <location evidence="1">Membrane</location>
        <topology evidence="1">Multi-pass membrane protein</topology>
    </subcellularLocation>
</comment>